<proteinExistence type="predicted"/>
<dbReference type="STRING" id="63057.A0A2P5BXX5"/>
<dbReference type="PANTHER" id="PTHR33107:SF5">
    <property type="entry name" value="KUNITZ TRYPSIN INHIBITOR 5"/>
    <property type="match status" value="1"/>
</dbReference>
<reference evidence="3" key="1">
    <citation type="submission" date="2016-06" db="EMBL/GenBank/DDBJ databases">
        <title>Parallel loss of symbiosis genes in relatives of nitrogen-fixing non-legume Parasponia.</title>
        <authorList>
            <person name="Van Velzen R."/>
            <person name="Holmer R."/>
            <person name="Bu F."/>
            <person name="Rutten L."/>
            <person name="Van Zeijl A."/>
            <person name="Liu W."/>
            <person name="Santuari L."/>
            <person name="Cao Q."/>
            <person name="Sharma T."/>
            <person name="Shen D."/>
            <person name="Roswanjaya Y."/>
            <person name="Wardhani T."/>
            <person name="Kalhor M.S."/>
            <person name="Jansen J."/>
            <person name="Van den Hoogen J."/>
            <person name="Gungor B."/>
            <person name="Hartog M."/>
            <person name="Hontelez J."/>
            <person name="Verver J."/>
            <person name="Yang W.-C."/>
            <person name="Schijlen E."/>
            <person name="Repin R."/>
            <person name="Schilthuizen M."/>
            <person name="Schranz E."/>
            <person name="Heidstra R."/>
            <person name="Miyata K."/>
            <person name="Fedorova E."/>
            <person name="Kohlen W."/>
            <person name="Bisseling T."/>
            <person name="Smit S."/>
            <person name="Geurts R."/>
        </authorList>
    </citation>
    <scope>NUCLEOTIDE SEQUENCE [LARGE SCALE GENOMIC DNA]</scope>
    <source>
        <strain evidence="3">cv. RG33-2</strain>
    </source>
</reference>
<organism evidence="2 3">
    <name type="scientific">Trema orientale</name>
    <name type="common">Charcoal tree</name>
    <name type="synonym">Celtis orientalis</name>
    <dbReference type="NCBI Taxonomy" id="63057"/>
    <lineage>
        <taxon>Eukaryota</taxon>
        <taxon>Viridiplantae</taxon>
        <taxon>Streptophyta</taxon>
        <taxon>Embryophyta</taxon>
        <taxon>Tracheophyta</taxon>
        <taxon>Spermatophyta</taxon>
        <taxon>Magnoliopsida</taxon>
        <taxon>eudicotyledons</taxon>
        <taxon>Gunneridae</taxon>
        <taxon>Pentapetalae</taxon>
        <taxon>rosids</taxon>
        <taxon>fabids</taxon>
        <taxon>Rosales</taxon>
        <taxon>Cannabaceae</taxon>
        <taxon>Trema</taxon>
    </lineage>
</organism>
<dbReference type="Gene3D" id="2.80.10.50">
    <property type="match status" value="1"/>
</dbReference>
<keyword evidence="1" id="KW-0732">Signal</keyword>
<dbReference type="CDD" id="cd23375">
    <property type="entry name" value="beta-trefoil_STI_VvMLP-like"/>
    <property type="match status" value="1"/>
</dbReference>
<dbReference type="PRINTS" id="PR00291">
    <property type="entry name" value="KUNITZINHBTR"/>
</dbReference>
<dbReference type="SMART" id="SM00452">
    <property type="entry name" value="STI"/>
    <property type="match status" value="1"/>
</dbReference>
<dbReference type="FunCoup" id="A0A2P5BXX5">
    <property type="interactions" value="144"/>
</dbReference>
<protein>
    <submittedName>
        <fullName evidence="2">Proteinase inhibitor I3, Kunitz legume</fullName>
    </submittedName>
</protein>
<dbReference type="GO" id="GO:0004866">
    <property type="term" value="F:endopeptidase inhibitor activity"/>
    <property type="evidence" value="ECO:0007669"/>
    <property type="project" value="InterPro"/>
</dbReference>
<dbReference type="Proteomes" id="UP000237000">
    <property type="component" value="Unassembled WGS sequence"/>
</dbReference>
<dbReference type="PANTHER" id="PTHR33107">
    <property type="entry name" value="KUNITZ TRYPSIN INHIBITOR 2"/>
    <property type="match status" value="1"/>
</dbReference>
<evidence type="ECO:0000256" key="1">
    <source>
        <dbReference type="SAM" id="SignalP"/>
    </source>
</evidence>
<dbReference type="InterPro" id="IPR011065">
    <property type="entry name" value="Kunitz_inhibitor_STI-like_sf"/>
</dbReference>
<dbReference type="InterPro" id="IPR002160">
    <property type="entry name" value="Prot_inh_Kunz-lg"/>
</dbReference>
<evidence type="ECO:0000313" key="3">
    <source>
        <dbReference type="Proteomes" id="UP000237000"/>
    </source>
</evidence>
<feature type="signal peptide" evidence="1">
    <location>
        <begin position="1"/>
        <end position="28"/>
    </location>
</feature>
<evidence type="ECO:0000313" key="2">
    <source>
        <dbReference type="EMBL" id="PON53620.1"/>
    </source>
</evidence>
<dbReference type="AlphaFoldDB" id="A0A2P5BXX5"/>
<gene>
    <name evidence="2" type="ORF">TorRG33x02_304920</name>
</gene>
<accession>A0A2P5BXX5</accession>
<comment type="caution">
    <text evidence="2">The sequence shown here is derived from an EMBL/GenBank/DDBJ whole genome shotgun (WGS) entry which is preliminary data.</text>
</comment>
<feature type="chain" id="PRO_5015179448" evidence="1">
    <location>
        <begin position="29"/>
        <end position="210"/>
    </location>
</feature>
<dbReference type="OrthoDB" id="1872570at2759"/>
<keyword evidence="3" id="KW-1185">Reference proteome</keyword>
<name>A0A2P5BXX5_TREOI</name>
<dbReference type="SUPFAM" id="SSF50386">
    <property type="entry name" value="STI-like"/>
    <property type="match status" value="1"/>
</dbReference>
<dbReference type="Pfam" id="PF00197">
    <property type="entry name" value="Kunitz_legume"/>
    <property type="match status" value="1"/>
</dbReference>
<dbReference type="EMBL" id="JXTC01000442">
    <property type="protein sequence ID" value="PON53620.1"/>
    <property type="molecule type" value="Genomic_DNA"/>
</dbReference>
<sequence length="210" mass="22906">MEVTGLLTTLSFLLLCFTAKHRPSLANAAPAAVLDSSGKELQKGVHYHIMPAIRGSGGGIGMAVTRQSKRCPLDIIQKELDGTSGIPLTFWPVNPNDTVVRLSTDLNIKFPGVTLCFQSTVWKLDSYDPLLGHWFVTTNGVMGSPGPGTIDNWFKIEKHSDDYKLVLCPTVCSFCQFLCQDVGIVTVGSKRALALSNEPYLIMFERASVD</sequence>
<dbReference type="InParanoid" id="A0A2P5BXX5"/>